<evidence type="ECO:0000259" key="2">
    <source>
        <dbReference type="Pfam" id="PF01926"/>
    </source>
</evidence>
<evidence type="ECO:0000259" key="3">
    <source>
        <dbReference type="Pfam" id="PF02581"/>
    </source>
</evidence>
<feature type="region of interest" description="Disordered" evidence="1">
    <location>
        <begin position="277"/>
        <end position="338"/>
    </location>
</feature>
<dbReference type="EMBL" id="JAEHOE010000060">
    <property type="protein sequence ID" value="KAG2490542.1"/>
    <property type="molecule type" value="Genomic_DNA"/>
</dbReference>
<dbReference type="GO" id="GO:0009228">
    <property type="term" value="P:thiamine biosynthetic process"/>
    <property type="evidence" value="ECO:0007669"/>
    <property type="project" value="UniProtKB-KW"/>
</dbReference>
<feature type="region of interest" description="Disordered" evidence="1">
    <location>
        <begin position="1"/>
        <end position="23"/>
    </location>
</feature>
<dbReference type="Pfam" id="PF01926">
    <property type="entry name" value="MMR_HSR1"/>
    <property type="match status" value="1"/>
</dbReference>
<dbReference type="InterPro" id="IPR051943">
    <property type="entry name" value="TRAFAC_Dynamin-like_GTPase"/>
</dbReference>
<dbReference type="GO" id="GO:0031969">
    <property type="term" value="C:chloroplast membrane"/>
    <property type="evidence" value="ECO:0007669"/>
    <property type="project" value="TreeGrafter"/>
</dbReference>
<dbReference type="InterPro" id="IPR036206">
    <property type="entry name" value="ThiamineP_synth_sf"/>
</dbReference>
<dbReference type="SUPFAM" id="SSF51391">
    <property type="entry name" value="Thiamin phosphate synthase"/>
    <property type="match status" value="1"/>
</dbReference>
<evidence type="ECO:0000313" key="5">
    <source>
        <dbReference type="Proteomes" id="UP000612055"/>
    </source>
</evidence>
<dbReference type="GO" id="GO:0005525">
    <property type="term" value="F:GTP binding"/>
    <property type="evidence" value="ECO:0007669"/>
    <property type="project" value="InterPro"/>
</dbReference>
<dbReference type="GO" id="GO:0010027">
    <property type="term" value="P:thylakoid membrane organization"/>
    <property type="evidence" value="ECO:0007669"/>
    <property type="project" value="TreeGrafter"/>
</dbReference>
<dbReference type="AlphaFoldDB" id="A0A836BW07"/>
<dbReference type="PANTHER" id="PTHR43681:SF1">
    <property type="entry name" value="SARCALUMENIN"/>
    <property type="match status" value="1"/>
</dbReference>
<dbReference type="CDD" id="cd09912">
    <property type="entry name" value="DLP_2"/>
    <property type="match status" value="1"/>
</dbReference>
<comment type="caution">
    <text evidence="4">The sequence shown here is derived from an EMBL/GenBank/DDBJ whole genome shotgun (WGS) entry which is preliminary data.</text>
</comment>
<dbReference type="SUPFAM" id="SSF52540">
    <property type="entry name" value="P-loop containing nucleoside triphosphate hydrolases"/>
    <property type="match status" value="1"/>
</dbReference>
<organism evidence="4 5">
    <name type="scientific">Edaphochlamys debaryana</name>
    <dbReference type="NCBI Taxonomy" id="47281"/>
    <lineage>
        <taxon>Eukaryota</taxon>
        <taxon>Viridiplantae</taxon>
        <taxon>Chlorophyta</taxon>
        <taxon>core chlorophytes</taxon>
        <taxon>Chlorophyceae</taxon>
        <taxon>CS clade</taxon>
        <taxon>Chlamydomonadales</taxon>
        <taxon>Chlamydomonadales incertae sedis</taxon>
        <taxon>Edaphochlamys</taxon>
    </lineage>
</organism>
<reference evidence="4" key="1">
    <citation type="journal article" date="2020" name="bioRxiv">
        <title>Comparative genomics of Chlamydomonas.</title>
        <authorList>
            <person name="Craig R.J."/>
            <person name="Hasan A.R."/>
            <person name="Ness R.W."/>
            <person name="Keightley P.D."/>
        </authorList>
    </citation>
    <scope>NUCLEOTIDE SEQUENCE</scope>
    <source>
        <strain evidence="4">CCAP 11/70</strain>
    </source>
</reference>
<proteinExistence type="predicted"/>
<dbReference type="InterPro" id="IPR027417">
    <property type="entry name" value="P-loop_NTPase"/>
</dbReference>
<dbReference type="InterPro" id="IPR013785">
    <property type="entry name" value="Aldolase_TIM"/>
</dbReference>
<dbReference type="OrthoDB" id="422720at2759"/>
<feature type="domain" description="Thiamine phosphate synthase/TenI" evidence="3">
    <location>
        <begin position="79"/>
        <end position="238"/>
    </location>
</feature>
<dbReference type="Pfam" id="PF02581">
    <property type="entry name" value="TMP-TENI"/>
    <property type="match status" value="1"/>
</dbReference>
<keyword evidence="5" id="KW-1185">Reference proteome</keyword>
<dbReference type="Gene3D" id="3.40.50.300">
    <property type="entry name" value="P-loop containing nucleotide triphosphate hydrolases"/>
    <property type="match status" value="1"/>
</dbReference>
<gene>
    <name evidence="4" type="ORF">HYH03_010936</name>
</gene>
<dbReference type="Proteomes" id="UP000612055">
    <property type="component" value="Unassembled WGS sequence"/>
</dbReference>
<feature type="compositionally biased region" description="Low complexity" evidence="1">
    <location>
        <begin position="277"/>
        <end position="313"/>
    </location>
</feature>
<evidence type="ECO:0000256" key="1">
    <source>
        <dbReference type="SAM" id="MobiDB-lite"/>
    </source>
</evidence>
<dbReference type="InterPro" id="IPR006073">
    <property type="entry name" value="GTP-bd"/>
</dbReference>
<dbReference type="FunFam" id="3.40.50.300:FF:001052">
    <property type="entry name" value="Probable transmembrane GTPase FZO-like, chloroplastic"/>
    <property type="match status" value="1"/>
</dbReference>
<dbReference type="PANTHER" id="PTHR43681">
    <property type="entry name" value="TRANSMEMBRANE GTPASE FZO"/>
    <property type="match status" value="1"/>
</dbReference>
<name>A0A836BW07_9CHLO</name>
<dbReference type="Gene3D" id="3.20.20.70">
    <property type="entry name" value="Aldolase class I"/>
    <property type="match status" value="1"/>
</dbReference>
<protein>
    <submittedName>
        <fullName evidence="4">Uncharacterized protein</fullName>
    </submittedName>
</protein>
<evidence type="ECO:0000313" key="4">
    <source>
        <dbReference type="EMBL" id="KAG2490542.1"/>
    </source>
</evidence>
<dbReference type="InterPro" id="IPR022998">
    <property type="entry name" value="ThiamineP_synth_TenI"/>
</dbReference>
<accession>A0A836BW07</accession>
<feature type="domain" description="G" evidence="2">
    <location>
        <begin position="388"/>
        <end position="525"/>
    </location>
</feature>
<sequence>MPTVPHVSATSLSRRPLGLGRKASAPARDAGRAVCAAQPTSTASSGLGLFPSQQQARVQLPAVVLQVDASQVLADPGTIDAIGQALQGGCNMVVLSDSASNAAAMYDAALRVQEVIRGRAQLLLVDRTDIALAISAQGVLLTDQGVPTVVARRMLTAVGLVGRIVADDKGAVAAAADGANLVIVQTPSGAVPSPAVLTAAKRGQRSGNAIAVVAGVREAGAKGLEAALGADIDGVAVTLEALPAAARACFDLPQDASATDFAQAILTRLNVKAATAGAAAADKPAAKPAEAAKPKSSSAAASAAPATAPAKAPSKPPSKAPAESPSLPTPLSSRPLRRLMDPDREALLAEEKAALGEVLGFLEETLPGVAELGLLRDALKALDEPFLVAVVGEFNSGKSSVINALLGRRYLAEGILPTTNEISILKYDATAPQDADPKELRLEQQADGLYVRYLPAKLLQDLHIVDTPGTNVILERQQRLTEEYVPRADLVLFVMSADRPFSESEVRFLEYIRQWQKKVVFVVNKADILADRGEIEAVKDFVADNARRILKLDTPSVIAVSSRAALRAKLTASGLNITASLDADLPPRTWPVPPPPGTAGTTSLDPEALEAALPSLPDWGASNFSELERQVSNVLVGGKGAGGGEGVRLKLQTPLFVADALLGAAGRQLAADLAAARAELEGVQLVGRQLGRFRAEMDKDAAAQRAALQQPLTEVLGRAELFVDNTIQLSNAPLLLSIATGGKEFPFRAQFEKEVIANGFDSLAGAVAEHSSWLTANCDSQRAYYAAFAASRAEAAGVKAPALPAPSVALSSSGDARADSGSDASTSAPSSAAAKAVAEFNVRAVSTLIDTELQAAMAGTAGTAVGAPLAGLFLMQVVGNTLEDIALGLMAGGVSYVSVLNLPLRRADLKGKISRVATNFINDVQSKMEAEVGSAVAGVVGDVQALMAPLEQAYAGEVARLEARERDLAELNGRLQELQRKTANLE</sequence>
<feature type="compositionally biased region" description="Low complexity" evidence="1">
    <location>
        <begin position="320"/>
        <end position="334"/>
    </location>
</feature>